<sequence>MRTGVPWRDVPAEYGPGNRVHDLFRRWQRNGTWHRSLARLPSMADADGAITWNLNVDSTVCRAHQHAAGARKQG</sequence>
<dbReference type="InterPro" id="IPR052909">
    <property type="entry name" value="Transposase_6_like"/>
</dbReference>
<dbReference type="PANTHER" id="PTHR46637">
    <property type="entry name" value="TIS1421-TRANSPOSASE PROTEIN A"/>
    <property type="match status" value="1"/>
</dbReference>
<evidence type="ECO:0000313" key="3">
    <source>
        <dbReference type="Proteomes" id="UP001183410"/>
    </source>
</evidence>
<reference evidence="3" key="1">
    <citation type="submission" date="2023-07" db="EMBL/GenBank/DDBJ databases">
        <title>30 novel species of actinomycetes from the DSMZ collection.</title>
        <authorList>
            <person name="Nouioui I."/>
        </authorList>
    </citation>
    <scope>NUCLEOTIDE SEQUENCE [LARGE SCALE GENOMIC DNA]</scope>
    <source>
        <strain evidence="3">DSM 44915</strain>
    </source>
</reference>
<dbReference type="InterPro" id="IPR025161">
    <property type="entry name" value="IS402-like_dom"/>
</dbReference>
<dbReference type="Proteomes" id="UP001183410">
    <property type="component" value="Unassembled WGS sequence"/>
</dbReference>
<evidence type="ECO:0000259" key="1">
    <source>
        <dbReference type="Pfam" id="PF13340"/>
    </source>
</evidence>
<accession>A0ABU2JZL5</accession>
<dbReference type="EMBL" id="JAVREO010000024">
    <property type="protein sequence ID" value="MDT0270216.1"/>
    <property type="molecule type" value="Genomic_DNA"/>
</dbReference>
<keyword evidence="3" id="KW-1185">Reference proteome</keyword>
<organism evidence="2 3">
    <name type="scientific">Streptomyces chisholmiae</name>
    <dbReference type="NCBI Taxonomy" id="3075540"/>
    <lineage>
        <taxon>Bacteria</taxon>
        <taxon>Bacillati</taxon>
        <taxon>Actinomycetota</taxon>
        <taxon>Actinomycetes</taxon>
        <taxon>Kitasatosporales</taxon>
        <taxon>Streptomycetaceae</taxon>
        <taxon>Streptomyces</taxon>
    </lineage>
</organism>
<dbReference type="RefSeq" id="WP_311670309.1">
    <property type="nucleotide sequence ID" value="NZ_JAVREO010000024.1"/>
</dbReference>
<gene>
    <name evidence="2" type="ORF">RM844_28495</name>
</gene>
<dbReference type="Pfam" id="PF13340">
    <property type="entry name" value="DUF4096"/>
    <property type="match status" value="1"/>
</dbReference>
<protein>
    <submittedName>
        <fullName evidence="2">Transposase</fullName>
    </submittedName>
</protein>
<name>A0ABU2JZL5_9ACTN</name>
<feature type="domain" description="Insertion element IS402-like" evidence="1">
    <location>
        <begin position="1"/>
        <end position="35"/>
    </location>
</feature>
<proteinExistence type="predicted"/>
<evidence type="ECO:0000313" key="2">
    <source>
        <dbReference type="EMBL" id="MDT0270216.1"/>
    </source>
</evidence>
<comment type="caution">
    <text evidence="2">The sequence shown here is derived from an EMBL/GenBank/DDBJ whole genome shotgun (WGS) entry which is preliminary data.</text>
</comment>
<dbReference type="PANTHER" id="PTHR46637:SF1">
    <property type="entry name" value="BLL5188 PROTEIN"/>
    <property type="match status" value="1"/>
</dbReference>